<dbReference type="AlphaFoldDB" id="A0A7C8JAN9"/>
<sequence>MQLQPLLLQHLRRHPHAQQLPISISGIDNTILRLYIFVVREFIPSLTICVTLRRCKAAIDASWNGNLKLYTSFTVLRLCASSDISQVASSPPDGDGNNNIIEQRECLQTETFDPTEIINLPLQGAVEQQ</sequence>
<organism evidence="1 2">
    <name type="scientific">Orbilia oligospora</name>
    <name type="common">Nematode-trapping fungus</name>
    <name type="synonym">Arthrobotrys oligospora</name>
    <dbReference type="NCBI Taxonomy" id="2813651"/>
    <lineage>
        <taxon>Eukaryota</taxon>
        <taxon>Fungi</taxon>
        <taxon>Dikarya</taxon>
        <taxon>Ascomycota</taxon>
        <taxon>Pezizomycotina</taxon>
        <taxon>Orbiliomycetes</taxon>
        <taxon>Orbiliales</taxon>
        <taxon>Orbiliaceae</taxon>
        <taxon>Orbilia</taxon>
    </lineage>
</organism>
<dbReference type="Proteomes" id="UP000475325">
    <property type="component" value="Unassembled WGS sequence"/>
</dbReference>
<protein>
    <submittedName>
        <fullName evidence="1">Uncharacterized protein</fullName>
    </submittedName>
</protein>
<comment type="caution">
    <text evidence="1">The sequence shown here is derived from an EMBL/GenBank/DDBJ whole genome shotgun (WGS) entry which is preliminary data.</text>
</comment>
<proteinExistence type="predicted"/>
<accession>A0A7C8JAN9</accession>
<reference evidence="1 2" key="1">
    <citation type="submission" date="2019-06" db="EMBL/GenBank/DDBJ databases">
        <authorList>
            <person name="Palmer J.M."/>
        </authorList>
    </citation>
    <scope>NUCLEOTIDE SEQUENCE [LARGE SCALE GENOMIC DNA]</scope>
    <source>
        <strain evidence="1 2">TWF102</strain>
    </source>
</reference>
<evidence type="ECO:0000313" key="2">
    <source>
        <dbReference type="Proteomes" id="UP000475325"/>
    </source>
</evidence>
<gene>
    <name evidence="1" type="ORF">TWF102_000808</name>
</gene>
<name>A0A7C8JAN9_ORBOL</name>
<evidence type="ECO:0000313" key="1">
    <source>
        <dbReference type="EMBL" id="KAF3106962.1"/>
    </source>
</evidence>
<dbReference type="EMBL" id="WIQW01000011">
    <property type="protein sequence ID" value="KAF3106962.1"/>
    <property type="molecule type" value="Genomic_DNA"/>
</dbReference>